<evidence type="ECO:0000313" key="2">
    <source>
        <dbReference type="EMBL" id="RZS34706.1"/>
    </source>
</evidence>
<accession>A0A4Q7KLA0</accession>
<dbReference type="SMART" id="SM00331">
    <property type="entry name" value="PP2C_SIG"/>
    <property type="match status" value="1"/>
</dbReference>
<dbReference type="InterPro" id="IPR036457">
    <property type="entry name" value="PPM-type-like_dom_sf"/>
</dbReference>
<gene>
    <name evidence="2" type="ORF">EV193_10854</name>
</gene>
<feature type="domain" description="PPM-type phosphatase" evidence="1">
    <location>
        <begin position="7"/>
        <end position="238"/>
    </location>
</feature>
<keyword evidence="3" id="KW-1185">Reference proteome</keyword>
<dbReference type="SUPFAM" id="SSF81606">
    <property type="entry name" value="PP2C-like"/>
    <property type="match status" value="1"/>
</dbReference>
<comment type="caution">
    <text evidence="2">The sequence shown here is derived from an EMBL/GenBank/DDBJ whole genome shotgun (WGS) entry which is preliminary data.</text>
</comment>
<dbReference type="Gene3D" id="3.60.40.10">
    <property type="entry name" value="PPM-type phosphatase domain"/>
    <property type="match status" value="1"/>
</dbReference>
<evidence type="ECO:0000313" key="3">
    <source>
        <dbReference type="Proteomes" id="UP000294257"/>
    </source>
</evidence>
<dbReference type="EMBL" id="SGWQ01000008">
    <property type="protein sequence ID" value="RZS34706.1"/>
    <property type="molecule type" value="Genomic_DNA"/>
</dbReference>
<dbReference type="Proteomes" id="UP000294257">
    <property type="component" value="Unassembled WGS sequence"/>
</dbReference>
<dbReference type="AlphaFoldDB" id="A0A4Q7KLA0"/>
<dbReference type="SMART" id="SM00332">
    <property type="entry name" value="PP2Cc"/>
    <property type="match status" value="1"/>
</dbReference>
<reference evidence="2 3" key="1">
    <citation type="submission" date="2019-02" db="EMBL/GenBank/DDBJ databases">
        <title>Genomic Encyclopedia of Type Strains, Phase IV (KMG-IV): sequencing the most valuable type-strain genomes for metagenomic binning, comparative biology and taxonomic classification.</title>
        <authorList>
            <person name="Goeker M."/>
        </authorList>
    </citation>
    <scope>NUCLEOTIDE SEQUENCE [LARGE SCALE GENOMIC DNA]</scope>
    <source>
        <strain evidence="2 3">DSM 101727</strain>
    </source>
</reference>
<protein>
    <submittedName>
        <fullName evidence="2">Serine/threonine protein phosphatase PrpC</fullName>
    </submittedName>
</protein>
<dbReference type="InterPro" id="IPR001932">
    <property type="entry name" value="PPM-type_phosphatase-like_dom"/>
</dbReference>
<dbReference type="Pfam" id="PF13672">
    <property type="entry name" value="PP2C_2"/>
    <property type="match status" value="1"/>
</dbReference>
<dbReference type="RefSeq" id="WP_242613575.1">
    <property type="nucleotide sequence ID" value="NZ_SGWQ01000008.1"/>
</dbReference>
<evidence type="ECO:0000259" key="1">
    <source>
        <dbReference type="PROSITE" id="PS51746"/>
    </source>
</evidence>
<dbReference type="CDD" id="cd00143">
    <property type="entry name" value="PP2Cc"/>
    <property type="match status" value="1"/>
</dbReference>
<proteinExistence type="predicted"/>
<dbReference type="PROSITE" id="PS51746">
    <property type="entry name" value="PPM_2"/>
    <property type="match status" value="1"/>
</dbReference>
<organism evidence="2 3">
    <name type="scientific">Herbihabitans rhizosphaerae</name>
    <dbReference type="NCBI Taxonomy" id="1872711"/>
    <lineage>
        <taxon>Bacteria</taxon>
        <taxon>Bacillati</taxon>
        <taxon>Actinomycetota</taxon>
        <taxon>Actinomycetes</taxon>
        <taxon>Pseudonocardiales</taxon>
        <taxon>Pseudonocardiaceae</taxon>
        <taxon>Herbihabitans</taxon>
    </lineage>
</organism>
<name>A0A4Q7KLA0_9PSEU</name>
<sequence length="244" mass="25373">MTDLDLAAAGGTDAGLTGKGNYDVVHLSVDPLLAIVADGMGTGDGSAMAGKTAVETLLQHVRAAGDQVGPAEIRRALAAAHQEIGAFGQRIGALAGCTLTAIIESAHGFWIVQLGDSRIYRLRAGTLELLTVDHTMAWLGAVHGWYPFDSPQAAAARYHLLRYVGHPGAPDPDVMALHPRPGDVYLLCTDGISDQVDYHRIAGLLGAREEPATTVDGLIAAANAAGGIDNETAIVITVAGRVRR</sequence>